<evidence type="ECO:0000259" key="2">
    <source>
        <dbReference type="PROSITE" id="PS50989"/>
    </source>
</evidence>
<accession>A0A5J5HXE0</accession>
<dbReference type="InterPro" id="IPR011762">
    <property type="entry name" value="COA_CT_N"/>
</dbReference>
<name>A0A5J5HXE0_9BACI</name>
<gene>
    <name evidence="3" type="ORF">F4V44_07030</name>
</gene>
<dbReference type="PANTHER" id="PTHR22855:SF13">
    <property type="entry name" value="METHYLCROTONOYL-COA CARBOXYLASE BETA CHAIN, MITOCHONDRIAL"/>
    <property type="match status" value="1"/>
</dbReference>
<keyword evidence="4" id="KW-1185">Reference proteome</keyword>
<feature type="domain" description="CoA carboxyltransferase C-terminal" evidence="2">
    <location>
        <begin position="274"/>
        <end position="525"/>
    </location>
</feature>
<evidence type="ECO:0000313" key="3">
    <source>
        <dbReference type="EMBL" id="KAA9027058.1"/>
    </source>
</evidence>
<sequence length="525" mass="58442">MEETKSTLTKEKGIDQTVYEKAHEIKTSANRPYYEKMKAIGKMFVRDKIKYLVDEDSFEVEDGLFARCKDEDFLPGDAVVTLVAKINGQPVAIIANDLTIKAGTWGKKTIEKIIRMQELAEKRKIPLIYMIDSAGSRLNEQFETFTDRRHAGKIFYDTARLSGLIPQIALVFGPSPAGSAYLPALCDFVVMVNKNASVYLGSPRMAEMATGEKVSMEEMGGARMHNTVSGLGDMLVETEQEALDAAKKYLSYLPQNWLKTPAVVEAKPPVDGKSIEELVPANQRIPMDMYPVIERIVDKDSFFEFKKLYAKEMITGFCRIGGRSIGIVANQSKVKGGVIFPESAEKAAHFISLCDAYNIPLLFLVDLPGFMVGSKVEKEAIIRRGARMLSTVANATVPRIAVIVRKAYGAGYVVMSGASMQPDACIALPQAQPAIMGPEAAVNAMYYNKIQSIEDPAERQQFIQEQREKYNDDINVWSPASELYIDDVVPGDRLRKDLIQRFGLYTQNRDILEGIAQKKTVVRRG</sequence>
<dbReference type="SUPFAM" id="SSF52096">
    <property type="entry name" value="ClpP/crotonase"/>
    <property type="match status" value="2"/>
</dbReference>
<dbReference type="PANTHER" id="PTHR22855">
    <property type="entry name" value="ACETYL, PROPIONYL, PYRUVATE, AND GLUTACONYL CARBOXYLASE-RELATED"/>
    <property type="match status" value="1"/>
</dbReference>
<dbReference type="Pfam" id="PF01039">
    <property type="entry name" value="Carboxyl_trans"/>
    <property type="match status" value="1"/>
</dbReference>
<dbReference type="InterPro" id="IPR034733">
    <property type="entry name" value="AcCoA_carboxyl_beta"/>
</dbReference>
<dbReference type="Gene3D" id="3.90.226.10">
    <property type="entry name" value="2-enoyl-CoA Hydratase, Chain A, domain 1"/>
    <property type="match status" value="2"/>
</dbReference>
<dbReference type="GO" id="GO:1905202">
    <property type="term" value="C:methylcrotonoyl-CoA carboxylase complex"/>
    <property type="evidence" value="ECO:0007669"/>
    <property type="project" value="TreeGrafter"/>
</dbReference>
<evidence type="ECO:0000259" key="1">
    <source>
        <dbReference type="PROSITE" id="PS50980"/>
    </source>
</evidence>
<feature type="domain" description="CoA carboxyltransferase N-terminal" evidence="1">
    <location>
        <begin position="7"/>
        <end position="265"/>
    </location>
</feature>
<protein>
    <submittedName>
        <fullName evidence="3">Acyl-CoA carboxylase subunit beta</fullName>
    </submittedName>
</protein>
<dbReference type="GO" id="GO:0006552">
    <property type="term" value="P:L-leucine catabolic process"/>
    <property type="evidence" value="ECO:0007669"/>
    <property type="project" value="TreeGrafter"/>
</dbReference>
<dbReference type="PROSITE" id="PS50989">
    <property type="entry name" value="COA_CT_CTER"/>
    <property type="match status" value="1"/>
</dbReference>
<proteinExistence type="predicted"/>
<dbReference type="PROSITE" id="PS50980">
    <property type="entry name" value="COA_CT_NTER"/>
    <property type="match status" value="1"/>
</dbReference>
<evidence type="ECO:0000313" key="4">
    <source>
        <dbReference type="Proteomes" id="UP000326671"/>
    </source>
</evidence>
<dbReference type="RefSeq" id="WP_150439286.1">
    <property type="nucleotide sequence ID" value="NZ_VYKL01000014.1"/>
</dbReference>
<dbReference type="AlphaFoldDB" id="A0A5J5HXE0"/>
<dbReference type="EMBL" id="VYKL01000014">
    <property type="protein sequence ID" value="KAA9027058.1"/>
    <property type="molecule type" value="Genomic_DNA"/>
</dbReference>
<organism evidence="3 4">
    <name type="scientific">Niallia endozanthoxylica</name>
    <dbReference type="NCBI Taxonomy" id="2036016"/>
    <lineage>
        <taxon>Bacteria</taxon>
        <taxon>Bacillati</taxon>
        <taxon>Bacillota</taxon>
        <taxon>Bacilli</taxon>
        <taxon>Bacillales</taxon>
        <taxon>Bacillaceae</taxon>
        <taxon>Niallia</taxon>
    </lineage>
</organism>
<reference evidence="3 4" key="1">
    <citation type="submission" date="2019-09" db="EMBL/GenBank/DDBJ databases">
        <title>Whole genome sequences of isolates from the Mars Exploration Rovers.</title>
        <authorList>
            <person name="Seuylemezian A."/>
            <person name="Vaishampayan P."/>
        </authorList>
    </citation>
    <scope>NUCLEOTIDE SEQUENCE [LARGE SCALE GENOMIC DNA]</scope>
    <source>
        <strain evidence="3 4">MER_TA_151</strain>
    </source>
</reference>
<dbReference type="InterPro" id="IPR011763">
    <property type="entry name" value="COA_CT_C"/>
</dbReference>
<comment type="caution">
    <text evidence="3">The sequence shown here is derived from an EMBL/GenBank/DDBJ whole genome shotgun (WGS) entry which is preliminary data.</text>
</comment>
<dbReference type="Proteomes" id="UP000326671">
    <property type="component" value="Unassembled WGS sequence"/>
</dbReference>
<dbReference type="InterPro" id="IPR029045">
    <property type="entry name" value="ClpP/crotonase-like_dom_sf"/>
</dbReference>
<dbReference type="InterPro" id="IPR045190">
    <property type="entry name" value="MCCB/AccD1-like"/>
</dbReference>
<dbReference type="GO" id="GO:0004485">
    <property type="term" value="F:methylcrotonoyl-CoA carboxylase activity"/>
    <property type="evidence" value="ECO:0007669"/>
    <property type="project" value="TreeGrafter"/>
</dbReference>
<dbReference type="OrthoDB" id="9803706at2"/>